<dbReference type="InterPro" id="IPR018757">
    <property type="entry name" value="DUF2316"/>
</dbReference>
<dbReference type="EMBL" id="VBWP01000010">
    <property type="protein sequence ID" value="TLG71807.1"/>
    <property type="molecule type" value="Genomic_DNA"/>
</dbReference>
<dbReference type="OrthoDB" id="3233189at2"/>
<sequence>MSLNANQLLETSRELQINLEISGLSLAELEAVLGIKQTELEAIIEMTDIVSPTNVWRVRDYLEKVILEQGKQPHPYSALKQNIYFPYD</sequence>
<evidence type="ECO:0000313" key="1">
    <source>
        <dbReference type="EMBL" id="TLG71807.1"/>
    </source>
</evidence>
<dbReference type="Pfam" id="PF10078">
    <property type="entry name" value="DUF2316"/>
    <property type="match status" value="1"/>
</dbReference>
<dbReference type="RefSeq" id="WP_138192101.1">
    <property type="nucleotide sequence ID" value="NZ_VBWP01000010.1"/>
</dbReference>
<reference evidence="1 2" key="1">
    <citation type="submission" date="2019-05" db="EMBL/GenBank/DDBJ databases">
        <title>Culicoidintestinum kansasii gen. nov., sp. nov. from the gastrointestinal tract of the biting midge, Culicoides sonorensis.</title>
        <authorList>
            <person name="Neupane S."/>
            <person name="Ghosh A."/>
            <person name="Gunther S."/>
            <person name="Martin K."/>
            <person name="Zurek L."/>
        </authorList>
    </citation>
    <scope>NUCLEOTIDE SEQUENCE [LARGE SCALE GENOMIC DNA]</scope>
    <source>
        <strain evidence="1 2">CS-1</strain>
    </source>
</reference>
<keyword evidence="2" id="KW-1185">Reference proteome</keyword>
<dbReference type="InParanoid" id="A0A5R8Q899"/>
<organism evidence="1 2">
    <name type="scientific">Culicoidibacter larvae</name>
    <dbReference type="NCBI Taxonomy" id="2579976"/>
    <lineage>
        <taxon>Bacteria</taxon>
        <taxon>Bacillati</taxon>
        <taxon>Bacillota</taxon>
        <taxon>Culicoidibacteria</taxon>
        <taxon>Culicoidibacterales</taxon>
        <taxon>Culicoidibacteraceae</taxon>
        <taxon>Culicoidibacter</taxon>
    </lineage>
</organism>
<evidence type="ECO:0000313" key="2">
    <source>
        <dbReference type="Proteomes" id="UP000306912"/>
    </source>
</evidence>
<dbReference type="Proteomes" id="UP000306912">
    <property type="component" value="Unassembled WGS sequence"/>
</dbReference>
<proteinExistence type="predicted"/>
<comment type="caution">
    <text evidence="1">The sequence shown here is derived from an EMBL/GenBank/DDBJ whole genome shotgun (WGS) entry which is preliminary data.</text>
</comment>
<name>A0A5R8Q899_9FIRM</name>
<gene>
    <name evidence="1" type="ORF">FEZ08_10390</name>
</gene>
<protein>
    <submittedName>
        <fullName evidence="1">DUF2316 family protein</fullName>
    </submittedName>
</protein>
<dbReference type="AlphaFoldDB" id="A0A5R8Q899"/>
<accession>A0A5R8Q899</accession>